<keyword evidence="2" id="KW-1185">Reference proteome</keyword>
<reference evidence="1 2" key="1">
    <citation type="submission" date="2014-04" db="EMBL/GenBank/DDBJ databases">
        <authorList>
            <consortium name="DOE Joint Genome Institute"/>
            <person name="Kuo A."/>
            <person name="Kohler A."/>
            <person name="Jargeat P."/>
            <person name="Nagy L.G."/>
            <person name="Floudas D."/>
            <person name="Copeland A."/>
            <person name="Barry K.W."/>
            <person name="Cichocki N."/>
            <person name="Veneault-Fourrey C."/>
            <person name="LaButti K."/>
            <person name="Lindquist E.A."/>
            <person name="Lipzen A."/>
            <person name="Lundell T."/>
            <person name="Morin E."/>
            <person name="Murat C."/>
            <person name="Sun H."/>
            <person name="Tunlid A."/>
            <person name="Henrissat B."/>
            <person name="Grigoriev I.V."/>
            <person name="Hibbett D.S."/>
            <person name="Martin F."/>
            <person name="Nordberg H.P."/>
            <person name="Cantor M.N."/>
            <person name="Hua S.X."/>
        </authorList>
    </citation>
    <scope>NUCLEOTIDE SEQUENCE [LARGE SCALE GENOMIC DNA]</scope>
    <source>
        <strain evidence="1 2">Ve08.2h10</strain>
    </source>
</reference>
<sequence>MDRMLTRHARASTVGSVGRLHSHCAQSHSCMCGYSACRVGRHLQVSIPESRGLTLRISSEQGQVRLHSSSFVSEVVGGLTAVTCQCCHSAPPGSW</sequence>
<organism evidence="1 2">
    <name type="scientific">Paxillus rubicundulus Ve08.2h10</name>
    <dbReference type="NCBI Taxonomy" id="930991"/>
    <lineage>
        <taxon>Eukaryota</taxon>
        <taxon>Fungi</taxon>
        <taxon>Dikarya</taxon>
        <taxon>Basidiomycota</taxon>
        <taxon>Agaricomycotina</taxon>
        <taxon>Agaricomycetes</taxon>
        <taxon>Agaricomycetidae</taxon>
        <taxon>Boletales</taxon>
        <taxon>Paxilineae</taxon>
        <taxon>Paxillaceae</taxon>
        <taxon>Paxillus</taxon>
    </lineage>
</organism>
<proteinExistence type="predicted"/>
<accession>A0A0D0EB70</accession>
<dbReference type="EMBL" id="KN824947">
    <property type="protein sequence ID" value="KIK97195.1"/>
    <property type="molecule type" value="Genomic_DNA"/>
</dbReference>
<evidence type="ECO:0000313" key="1">
    <source>
        <dbReference type="EMBL" id="KIK97195.1"/>
    </source>
</evidence>
<dbReference type="Proteomes" id="UP000054538">
    <property type="component" value="Unassembled WGS sequence"/>
</dbReference>
<dbReference type="AlphaFoldDB" id="A0A0D0EB70"/>
<reference evidence="2" key="2">
    <citation type="submission" date="2015-01" db="EMBL/GenBank/DDBJ databases">
        <title>Evolutionary Origins and Diversification of the Mycorrhizal Mutualists.</title>
        <authorList>
            <consortium name="DOE Joint Genome Institute"/>
            <consortium name="Mycorrhizal Genomics Consortium"/>
            <person name="Kohler A."/>
            <person name="Kuo A."/>
            <person name="Nagy L.G."/>
            <person name="Floudas D."/>
            <person name="Copeland A."/>
            <person name="Barry K.W."/>
            <person name="Cichocki N."/>
            <person name="Veneault-Fourrey C."/>
            <person name="LaButti K."/>
            <person name="Lindquist E.A."/>
            <person name="Lipzen A."/>
            <person name="Lundell T."/>
            <person name="Morin E."/>
            <person name="Murat C."/>
            <person name="Riley R."/>
            <person name="Ohm R."/>
            <person name="Sun H."/>
            <person name="Tunlid A."/>
            <person name="Henrissat B."/>
            <person name="Grigoriev I.V."/>
            <person name="Hibbett D.S."/>
            <person name="Martin F."/>
        </authorList>
    </citation>
    <scope>NUCLEOTIDE SEQUENCE [LARGE SCALE GENOMIC DNA]</scope>
    <source>
        <strain evidence="2">Ve08.2h10</strain>
    </source>
</reference>
<protein>
    <submittedName>
        <fullName evidence="1">Uncharacterized protein</fullName>
    </submittedName>
</protein>
<evidence type="ECO:0000313" key="2">
    <source>
        <dbReference type="Proteomes" id="UP000054538"/>
    </source>
</evidence>
<gene>
    <name evidence="1" type="ORF">PAXRUDRAFT_244575</name>
</gene>
<dbReference type="HOGENOM" id="CLU_2373404_0_0_1"/>
<name>A0A0D0EB70_9AGAM</name>
<dbReference type="InParanoid" id="A0A0D0EB70"/>